<evidence type="ECO:0000256" key="1">
    <source>
        <dbReference type="SAM" id="MobiDB-lite"/>
    </source>
</evidence>
<evidence type="ECO:0000313" key="2">
    <source>
        <dbReference type="EMBL" id="CAB5222776.1"/>
    </source>
</evidence>
<feature type="region of interest" description="Disordered" evidence="1">
    <location>
        <begin position="72"/>
        <end position="126"/>
    </location>
</feature>
<dbReference type="SUPFAM" id="SSF46785">
    <property type="entry name" value="Winged helix' DNA-binding domain"/>
    <property type="match status" value="1"/>
</dbReference>
<gene>
    <name evidence="2" type="ORF">UFOVP377_32</name>
</gene>
<feature type="compositionally biased region" description="Basic and acidic residues" evidence="1">
    <location>
        <begin position="79"/>
        <end position="113"/>
    </location>
</feature>
<reference evidence="2" key="1">
    <citation type="submission" date="2020-05" db="EMBL/GenBank/DDBJ databases">
        <authorList>
            <person name="Chiriac C."/>
            <person name="Salcher M."/>
            <person name="Ghai R."/>
            <person name="Kavagutti S V."/>
        </authorList>
    </citation>
    <scope>NUCLEOTIDE SEQUENCE</scope>
</reference>
<dbReference type="InterPro" id="IPR036390">
    <property type="entry name" value="WH_DNA-bd_sf"/>
</dbReference>
<dbReference type="EMBL" id="LR798314">
    <property type="protein sequence ID" value="CAB5222776.1"/>
    <property type="molecule type" value="Genomic_DNA"/>
</dbReference>
<organism evidence="2">
    <name type="scientific">uncultured Caudovirales phage</name>
    <dbReference type="NCBI Taxonomy" id="2100421"/>
    <lineage>
        <taxon>Viruses</taxon>
        <taxon>Duplodnaviria</taxon>
        <taxon>Heunggongvirae</taxon>
        <taxon>Uroviricota</taxon>
        <taxon>Caudoviricetes</taxon>
        <taxon>Peduoviridae</taxon>
        <taxon>Maltschvirus</taxon>
        <taxon>Maltschvirus maltsch</taxon>
    </lineage>
</organism>
<accession>A0A6J7WXS0</accession>
<sequence>MKSVREPRILDILRRKDMSTSEICVLVHCTQRSAQELLASMRRRGLVYRSGWRRQPDGIAALFRAGIGVDAPKPPRATGAERVRKMRAKETQEDKEFRQAREKAKSIKPRRDPMTAAFFGAYSKPD</sequence>
<protein>
    <submittedName>
        <fullName evidence="2">Uncharacterized protein</fullName>
    </submittedName>
</protein>
<name>A0A6J7WXS0_9CAUD</name>
<proteinExistence type="predicted"/>